<evidence type="ECO:0000259" key="2">
    <source>
        <dbReference type="Pfam" id="PF00892"/>
    </source>
</evidence>
<feature type="transmembrane region" description="Helical" evidence="1">
    <location>
        <begin position="119"/>
        <end position="139"/>
    </location>
</feature>
<keyword evidence="1" id="KW-0472">Membrane</keyword>
<name>A0ABN6K8M8_9LEPT</name>
<dbReference type="Proteomes" id="UP000245263">
    <property type="component" value="Chromosome 1"/>
</dbReference>
<organism evidence="3 4">
    <name type="scientific">Leptospira kobayashii</name>
    <dbReference type="NCBI Taxonomy" id="1917830"/>
    <lineage>
        <taxon>Bacteria</taxon>
        <taxon>Pseudomonadati</taxon>
        <taxon>Spirochaetota</taxon>
        <taxon>Spirochaetia</taxon>
        <taxon>Leptospirales</taxon>
        <taxon>Leptospiraceae</taxon>
        <taxon>Leptospira</taxon>
    </lineage>
</organism>
<reference evidence="3 4" key="1">
    <citation type="submission" date="2021-08" db="EMBL/GenBank/DDBJ databases">
        <title>Complete genome sequence of Leptospira kobayashii strain E30.</title>
        <authorList>
            <person name="Nakao R."/>
            <person name="Nakamura S."/>
            <person name="Masuzawa T."/>
            <person name="Koizumi N."/>
        </authorList>
    </citation>
    <scope>NUCLEOTIDE SEQUENCE [LARGE SCALE GENOMIC DNA]</scope>
    <source>
        <strain evidence="3 4">E30</strain>
    </source>
</reference>
<feature type="transmembrane region" description="Helical" evidence="1">
    <location>
        <begin position="67"/>
        <end position="85"/>
    </location>
</feature>
<dbReference type="RefSeq" id="WP_109021910.1">
    <property type="nucleotide sequence ID" value="NZ_AP025028.1"/>
</dbReference>
<gene>
    <name evidence="3" type="ORF">LPTSP3_g02320</name>
</gene>
<evidence type="ECO:0000256" key="1">
    <source>
        <dbReference type="SAM" id="Phobius"/>
    </source>
</evidence>
<proteinExistence type="predicted"/>
<accession>A0ABN6K8M8</accession>
<feature type="transmembrane region" description="Helical" evidence="1">
    <location>
        <begin position="6"/>
        <end position="26"/>
    </location>
</feature>
<sequence length="140" mass="15570">MENWILFSILSMFFAGITSILAKFGLERVSAETGLGVRTVIIFLIISIICLKNDTIKEIQTLSKSQFGFLVLSGITTSLSWIFYYKAIKEGFVSYVSAIDKGSIVITILLSFWLLGEPISLKILSGTCFITIGMIILVWK</sequence>
<dbReference type="Gene3D" id="1.10.3730.20">
    <property type="match status" value="1"/>
</dbReference>
<dbReference type="EMBL" id="AP025028">
    <property type="protein sequence ID" value="BDA77302.1"/>
    <property type="molecule type" value="Genomic_DNA"/>
</dbReference>
<keyword evidence="1" id="KW-0812">Transmembrane</keyword>
<feature type="transmembrane region" description="Helical" evidence="1">
    <location>
        <begin position="35"/>
        <end position="55"/>
    </location>
</feature>
<dbReference type="InterPro" id="IPR000620">
    <property type="entry name" value="EamA_dom"/>
</dbReference>
<dbReference type="InterPro" id="IPR037185">
    <property type="entry name" value="EmrE-like"/>
</dbReference>
<keyword evidence="1" id="KW-1133">Transmembrane helix</keyword>
<dbReference type="Pfam" id="PF00892">
    <property type="entry name" value="EamA"/>
    <property type="match status" value="1"/>
</dbReference>
<protein>
    <recommendedName>
        <fullName evidence="2">EamA domain-containing protein</fullName>
    </recommendedName>
</protein>
<feature type="domain" description="EamA" evidence="2">
    <location>
        <begin position="4"/>
        <end position="138"/>
    </location>
</feature>
<evidence type="ECO:0000313" key="4">
    <source>
        <dbReference type="Proteomes" id="UP000245263"/>
    </source>
</evidence>
<evidence type="ECO:0000313" key="3">
    <source>
        <dbReference type="EMBL" id="BDA77302.1"/>
    </source>
</evidence>
<dbReference type="SUPFAM" id="SSF103481">
    <property type="entry name" value="Multidrug resistance efflux transporter EmrE"/>
    <property type="match status" value="1"/>
</dbReference>
<feature type="transmembrane region" description="Helical" evidence="1">
    <location>
        <begin position="92"/>
        <end position="113"/>
    </location>
</feature>
<keyword evidence="4" id="KW-1185">Reference proteome</keyword>